<dbReference type="CTD" id="51649"/>
<reference evidence="9" key="3">
    <citation type="submission" date="2025-09" db="UniProtKB">
        <authorList>
            <consortium name="Ensembl"/>
        </authorList>
    </citation>
    <scope>IDENTIFICATION</scope>
</reference>
<feature type="compositionally biased region" description="Polar residues" evidence="7">
    <location>
        <begin position="175"/>
        <end position="189"/>
    </location>
</feature>
<reference evidence="9" key="1">
    <citation type="submission" date="2020-06" db="EMBL/GenBank/DDBJ databases">
        <authorList>
            <consortium name="Wellcome Sanger Institute Data Sharing"/>
        </authorList>
    </citation>
    <scope>NUCLEOTIDE SEQUENCE [LARGE SCALE GENOMIC DNA]</scope>
</reference>
<protein>
    <recommendedName>
        <fullName evidence="6">Small ribosomal subunit protein mS23</fullName>
    </recommendedName>
</protein>
<dbReference type="Ensembl" id="ENSGWIT00000011646.1">
    <property type="protein sequence ID" value="ENSGWIP00000010475.1"/>
    <property type="gene ID" value="ENSGWIG00000006150.1"/>
</dbReference>
<dbReference type="PANTHER" id="PTHR15925">
    <property type="entry name" value="MITOCHONDRIAL RIBOSOMAL PROTEIN S23"/>
    <property type="match status" value="1"/>
</dbReference>
<feature type="region of interest" description="Disordered" evidence="7">
    <location>
        <begin position="165"/>
        <end position="189"/>
    </location>
</feature>
<comment type="subcellular location">
    <subcellularLocation>
        <location evidence="1">Mitochondrion</location>
    </subcellularLocation>
</comment>
<dbReference type="GO" id="GO:0006412">
    <property type="term" value="P:translation"/>
    <property type="evidence" value="ECO:0007669"/>
    <property type="project" value="InterPro"/>
</dbReference>
<evidence type="ECO:0000313" key="9">
    <source>
        <dbReference type="Ensembl" id="ENSGWIP00000010475.1"/>
    </source>
</evidence>
<evidence type="ECO:0000256" key="6">
    <source>
        <dbReference type="ARBA" id="ARBA00035137"/>
    </source>
</evidence>
<comment type="similarity">
    <text evidence="2">Belongs to the mitochondrion-specific ribosomal protein mS23 family.</text>
</comment>
<dbReference type="AlphaFoldDB" id="A0A8C5DZY6"/>
<dbReference type="InterPro" id="IPR023611">
    <property type="entry name" value="mS23_dom_met"/>
</dbReference>
<name>A0A8C5DZY6_GOUWI</name>
<keyword evidence="5" id="KW-0687">Ribonucleoprotein</keyword>
<evidence type="ECO:0000256" key="3">
    <source>
        <dbReference type="ARBA" id="ARBA00022980"/>
    </source>
</evidence>
<evidence type="ECO:0000256" key="4">
    <source>
        <dbReference type="ARBA" id="ARBA00023128"/>
    </source>
</evidence>
<accession>A0A8C5DZY6</accession>
<dbReference type="InterPro" id="IPR059242">
    <property type="entry name" value="mS23_dom"/>
</dbReference>
<dbReference type="OrthoDB" id="10012356at2759"/>
<proteinExistence type="inferred from homology"/>
<dbReference type="InterPro" id="IPR019520">
    <property type="entry name" value="Ribosomal_mS23_met"/>
</dbReference>
<feature type="domain" description="Small ribosomal subunit protein mS23 conserved" evidence="8">
    <location>
        <begin position="2"/>
        <end position="132"/>
    </location>
</feature>
<evidence type="ECO:0000256" key="5">
    <source>
        <dbReference type="ARBA" id="ARBA00023274"/>
    </source>
</evidence>
<sequence length="189" mass="21659">MAGSRLEKFGTVFTRVRDLMRSKVVKPEDKPIWYDVYEAFPPKRDPLYVKPHTRHYNTKEDPVPQIWYSQDKVRAKFYELYGIGPRPLDLSKSNFVSTCQRFVDKYTELQSSIELDEAALLEETGKVLLTEGVLLRKRGVSSVLAESRDPVLELKLKDVLGEQQSASTDVKETAENTTQDLDLSSTRTL</sequence>
<keyword evidence="3" id="KW-0689">Ribosomal protein</keyword>
<dbReference type="CDD" id="cd23701">
    <property type="entry name" value="At1g26750"/>
    <property type="match status" value="1"/>
</dbReference>
<evidence type="ECO:0000256" key="1">
    <source>
        <dbReference type="ARBA" id="ARBA00004173"/>
    </source>
</evidence>
<dbReference type="GO" id="GO:0005739">
    <property type="term" value="C:mitochondrion"/>
    <property type="evidence" value="ECO:0007669"/>
    <property type="project" value="InterPro"/>
</dbReference>
<organism evidence="9 10">
    <name type="scientific">Gouania willdenowi</name>
    <name type="common">Blunt-snouted clingfish</name>
    <name type="synonym">Lepadogaster willdenowi</name>
    <dbReference type="NCBI Taxonomy" id="441366"/>
    <lineage>
        <taxon>Eukaryota</taxon>
        <taxon>Metazoa</taxon>
        <taxon>Chordata</taxon>
        <taxon>Craniata</taxon>
        <taxon>Vertebrata</taxon>
        <taxon>Euteleostomi</taxon>
        <taxon>Actinopterygii</taxon>
        <taxon>Neopterygii</taxon>
        <taxon>Teleostei</taxon>
        <taxon>Neoteleostei</taxon>
        <taxon>Acanthomorphata</taxon>
        <taxon>Ovalentaria</taxon>
        <taxon>Blenniimorphae</taxon>
        <taxon>Blenniiformes</taxon>
        <taxon>Gobiesocoidei</taxon>
        <taxon>Gobiesocidae</taxon>
        <taxon>Gobiesocinae</taxon>
        <taxon>Gouania</taxon>
    </lineage>
</organism>
<keyword evidence="4" id="KW-0496">Mitochondrion</keyword>
<gene>
    <name evidence="9" type="primary">mrps23</name>
</gene>
<evidence type="ECO:0000256" key="7">
    <source>
        <dbReference type="SAM" id="MobiDB-lite"/>
    </source>
</evidence>
<dbReference type="Proteomes" id="UP000694680">
    <property type="component" value="Chromosome 13"/>
</dbReference>
<evidence type="ECO:0000259" key="8">
    <source>
        <dbReference type="Pfam" id="PF10484"/>
    </source>
</evidence>
<evidence type="ECO:0000256" key="2">
    <source>
        <dbReference type="ARBA" id="ARBA00009864"/>
    </source>
</evidence>
<dbReference type="Pfam" id="PF10484">
    <property type="entry name" value="MRP-S23"/>
    <property type="match status" value="1"/>
</dbReference>
<keyword evidence="10" id="KW-1185">Reference proteome</keyword>
<dbReference type="GeneID" id="114473965"/>
<reference evidence="9" key="2">
    <citation type="submission" date="2025-08" db="UniProtKB">
        <authorList>
            <consortium name="Ensembl"/>
        </authorList>
    </citation>
    <scope>IDENTIFICATION</scope>
</reference>
<dbReference type="GO" id="GO:0003735">
    <property type="term" value="F:structural constituent of ribosome"/>
    <property type="evidence" value="ECO:0007669"/>
    <property type="project" value="InterPro"/>
</dbReference>
<dbReference type="GO" id="GO:0005840">
    <property type="term" value="C:ribosome"/>
    <property type="evidence" value="ECO:0007669"/>
    <property type="project" value="InterPro"/>
</dbReference>
<evidence type="ECO:0000313" key="10">
    <source>
        <dbReference type="Proteomes" id="UP000694680"/>
    </source>
</evidence>
<dbReference type="PANTHER" id="PTHR15925:SF2">
    <property type="entry name" value="SMALL RIBOSOMAL SUBUNIT PROTEIN MS23"/>
    <property type="match status" value="1"/>
</dbReference>
<dbReference type="RefSeq" id="XP_028319589.1">
    <property type="nucleotide sequence ID" value="XM_028463788.1"/>
</dbReference>